<dbReference type="CDD" id="cd00303">
    <property type="entry name" value="retropepsin_like"/>
    <property type="match status" value="1"/>
</dbReference>
<dbReference type="Gene3D" id="2.40.70.10">
    <property type="entry name" value="Acid Proteases"/>
    <property type="match status" value="1"/>
</dbReference>
<dbReference type="PANTHER" id="PTHR33067">
    <property type="entry name" value="RNA-DIRECTED DNA POLYMERASE-RELATED"/>
    <property type="match status" value="1"/>
</dbReference>
<keyword evidence="3" id="KW-1185">Reference proteome</keyword>
<gene>
    <name evidence="2" type="ORF">Tco_0859890</name>
</gene>
<evidence type="ECO:0000313" key="3">
    <source>
        <dbReference type="Proteomes" id="UP001151760"/>
    </source>
</evidence>
<reference evidence="2" key="1">
    <citation type="journal article" date="2022" name="Int. J. Mol. Sci.">
        <title>Draft Genome of Tanacetum Coccineum: Genomic Comparison of Closely Related Tanacetum-Family Plants.</title>
        <authorList>
            <person name="Yamashiro T."/>
            <person name="Shiraishi A."/>
            <person name="Nakayama K."/>
            <person name="Satake H."/>
        </authorList>
    </citation>
    <scope>NUCLEOTIDE SEQUENCE</scope>
</reference>
<comment type="caution">
    <text evidence="2">The sequence shown here is derived from an EMBL/GenBank/DDBJ whole genome shotgun (WGS) entry which is preliminary data.</text>
</comment>
<dbReference type="EMBL" id="BQNB010013181">
    <property type="protein sequence ID" value="GJT12848.1"/>
    <property type="molecule type" value="Genomic_DNA"/>
</dbReference>
<feature type="domain" description="Retrotransposon gag" evidence="1">
    <location>
        <begin position="89"/>
        <end position="162"/>
    </location>
</feature>
<sequence>MTRSSTSELFTPYKEPEREFRSSGRHFKTLSLDELRSPDFNLFFDQEYSEEEEAQYSIVGGNYELVHVQRPELTMDRARNAVGKNSKPTGSITTWDGLKTKFMNKYCPPARTAKKMEEINNFQQEPDENLYQAWERFKELLMKCPQHYLTEMQEVILFYNGLGIPTRQILDSRGAIPSKTAADAKVAIQEMAEYSQKWHNGSSRSRSTEISDGLAAIQAQLNNLGREIKKVNEKVYAAQVGCEQCKEPHYTKDCPLKEEGKTLEEAYYTQFSGPFQGGGYRAAAPGFYQRNNANPSYQEQRQSMEDTLSKFMSESAKRHKENSNLIKEIRALTDAAIRNQGASIKTLEIQIGQMSKVLQERGFGSLPSSTEANPRDQVKSISTTIEADSCLIRRIGSSQYTVSTRQNRTLMYETRQTTISFPSRLNGYYWEEKKGSYGPQFSEAYSKASQSIPQKEKDPGRASVSVMPLSTYLNLGLGELAHTKLTVELADKTVKYPKGIAENVLVGIGKFVFPVDFIILDMPKDIKVPLILGRPFLSIARAKIDVYKRKITLRVREERIVFTSVKPASSLIKRVYMLSEVIEEFRTRDDELDAGIDDYPSYCDYDKKIHIDCAPQLKVFLHDRI</sequence>
<protein>
    <recommendedName>
        <fullName evidence="1">Retrotransposon gag domain-containing protein</fullName>
    </recommendedName>
</protein>
<name>A0ABQ5BE79_9ASTR</name>
<dbReference type="Pfam" id="PF03732">
    <property type="entry name" value="Retrotrans_gag"/>
    <property type="match status" value="1"/>
</dbReference>
<dbReference type="PANTHER" id="PTHR33067:SF31">
    <property type="entry name" value="RNA-DIRECTED DNA POLYMERASE"/>
    <property type="match status" value="1"/>
</dbReference>
<reference evidence="2" key="2">
    <citation type="submission" date="2022-01" db="EMBL/GenBank/DDBJ databases">
        <authorList>
            <person name="Yamashiro T."/>
            <person name="Shiraishi A."/>
            <person name="Satake H."/>
            <person name="Nakayama K."/>
        </authorList>
    </citation>
    <scope>NUCLEOTIDE SEQUENCE</scope>
</reference>
<dbReference type="InterPro" id="IPR005162">
    <property type="entry name" value="Retrotrans_gag_dom"/>
</dbReference>
<evidence type="ECO:0000259" key="1">
    <source>
        <dbReference type="Pfam" id="PF03732"/>
    </source>
</evidence>
<proteinExistence type="predicted"/>
<accession>A0ABQ5BE79</accession>
<evidence type="ECO:0000313" key="2">
    <source>
        <dbReference type="EMBL" id="GJT12848.1"/>
    </source>
</evidence>
<dbReference type="Proteomes" id="UP001151760">
    <property type="component" value="Unassembled WGS sequence"/>
</dbReference>
<organism evidence="2 3">
    <name type="scientific">Tanacetum coccineum</name>
    <dbReference type="NCBI Taxonomy" id="301880"/>
    <lineage>
        <taxon>Eukaryota</taxon>
        <taxon>Viridiplantae</taxon>
        <taxon>Streptophyta</taxon>
        <taxon>Embryophyta</taxon>
        <taxon>Tracheophyta</taxon>
        <taxon>Spermatophyta</taxon>
        <taxon>Magnoliopsida</taxon>
        <taxon>eudicotyledons</taxon>
        <taxon>Gunneridae</taxon>
        <taxon>Pentapetalae</taxon>
        <taxon>asterids</taxon>
        <taxon>campanulids</taxon>
        <taxon>Asterales</taxon>
        <taxon>Asteraceae</taxon>
        <taxon>Asteroideae</taxon>
        <taxon>Anthemideae</taxon>
        <taxon>Anthemidinae</taxon>
        <taxon>Tanacetum</taxon>
    </lineage>
</organism>
<dbReference type="InterPro" id="IPR021109">
    <property type="entry name" value="Peptidase_aspartic_dom_sf"/>
</dbReference>